<evidence type="ECO:0000256" key="5">
    <source>
        <dbReference type="PROSITE-ProRule" id="PRU00708"/>
    </source>
</evidence>
<feature type="region of interest" description="Disordered" evidence="7">
    <location>
        <begin position="56"/>
        <end position="76"/>
    </location>
</feature>
<feature type="domain" description="Tetratricopeptide repeat" evidence="8">
    <location>
        <begin position="502"/>
        <end position="596"/>
    </location>
</feature>
<dbReference type="Pfam" id="PF13041">
    <property type="entry name" value="PPR_2"/>
    <property type="match status" value="1"/>
</dbReference>
<evidence type="ECO:0000256" key="1">
    <source>
        <dbReference type="ARBA" id="ARBA00006192"/>
    </source>
</evidence>
<comment type="function">
    <text evidence="3">Regulates mitochondrial small subunit maturation by controlling 15S rRNA 5'-end processing. Localizes to the 5' precursor of the 15S rRNA in a position that is subsequently occupied by mS47 in the mature yeast mtSSU. Uses structure and sequence-specific RNA recognition, binding to a single-stranded region of the precursor and specifically recognizing bases -6 to -1. The exchange of Ccm1 for mS47 is coupled to the irreversible removal of precursor rRNA that is accompanied by conformational changes of the mitoribosomal proteins uS5m and mS26. These conformational changes signal completion of 5'-end rRNA processing through protection of the mature 5'-end of the 15S rRNA and stabilization of mS47. The removal of the 5' precursor together with the dissociation of Ccm1 may be catalyzed by the 5'-3' exoribonuclease Pet127. Involved in the specific removal of group I introns in mitochondrial encoded transcripts.</text>
</comment>
<feature type="region of interest" description="Disordered" evidence="7">
    <location>
        <begin position="94"/>
        <end position="127"/>
    </location>
</feature>
<dbReference type="Gene3D" id="1.25.40.10">
    <property type="entry name" value="Tetratricopeptide repeat domain"/>
    <property type="match status" value="4"/>
</dbReference>
<dbReference type="InterPro" id="IPR057585">
    <property type="entry name" value="TPR_dom_fungi"/>
</dbReference>
<dbReference type="Pfam" id="PF24603">
    <property type="entry name" value="TPR_30"/>
    <property type="match status" value="1"/>
</dbReference>
<feature type="repeat" description="PPR" evidence="5">
    <location>
        <begin position="1081"/>
        <end position="1117"/>
    </location>
</feature>
<sequence>MPFKPLSHLARISFAKGVTHAYTPGAVVASQQGLGSLHSAPVSKLSKAAHLQNAFSSASGSGAGAGAKANHASTSSTGDGSLSQFFAAINQAQQTGDDTELKKHQSARRIGWKQSEKATGSRSSARLDNLKPADILRQSVRAPVTRSYSDNAVRDVQQAEDEFREAEALAKIDEAIAQEIGTIQEAKTTEAIEEQANVGSPIAKGTETEISESSDAIRSPETGLTSPVSELSSLRSEEIVELGEHSQYAEIPFQFQSMVKDGLVPNVHAYNYIIQSAINLAGGYQPFPRAVEVFNDMTNKGIQPNEETYRILIAFLSSQSLLASQAQKELRQHEMRYGSGQGSFTFASIKHKQELYSEDVSILMATKFYNIARREVSGFRLSDSQYAVFLKAYKSSGAAPSMVALSKDMHSQQLLSSPENCIAAIDACAQVKDLSSAKKIYQQYRDLAINRSTTDVLDNEAYTALIKAYYASGEEEEGLRFFERIVQSLDATTNKTHLIQNLTDTFVADGLVEHYVETGNLHQALESLKANELSESARSRAISKILSAAADNNQADLVKASLTTVGTSMMSADSVMAVAAMHFRAGEVVQAKAFWAQNQRTADVSFATMYGLSVLTTGHVEAALSDVLSMFRQIRLSPTEQSRPQISGNLDESVLLLGQTLSQDNMLYSSQAAVLLFRVMIENGGLVPFITQAAIARIGPECVQQLSEQDIALALHVQAYMLPTQAHATNDIAQTARFSHLLGTALERRIGMDPATIHAVDNAIPQLAGVRPDLERRWNAWRRPEAATQQAMSPVMAQAPMRESPQSAQLYDPYGHTTDHRASRVISELMESTSGRIENHINEAMSRLKNVRRMGRHLQYSAYAKLITAAGKSRQSALMHEILAMAQTDVPFNPAIPAVRSGWVSIYDSMIAACLSVGERQLAAKFHEELLSMGAAPSANTFGIYITTLEGTFDEATEAVKIFQRAMSEGVTPTVFLFNAVIGKLGKARRIDDCLQYFGQMQNLGIRPSSVTYGTLVNALCRTSEESFAVEMFDEMEAAPNYRPRPAPYNSIIQYFLNTKRDRAKVLQYFGRMRSRDIKPTSHTYKLLIESYATLEPVNLTAAETVLEDMKANGVAPEAVHYGSLIHAKGCVLSDIAGARAIFDSVLADSSIKPTDNLYQNMLEAMVANHQVTETDSVLKDMHSRGIRTTPYIANTLIHGWAGAGNISKAKSIYDSLGAEKREPSTYEAMTRAFLSVEDHASANAVVKEMLSKGYPSAVADKVLGLIGSA</sequence>
<organism evidence="9 10">
    <name type="scientific">Knufia obscura</name>
    <dbReference type="NCBI Taxonomy" id="1635080"/>
    <lineage>
        <taxon>Eukaryota</taxon>
        <taxon>Fungi</taxon>
        <taxon>Dikarya</taxon>
        <taxon>Ascomycota</taxon>
        <taxon>Pezizomycotina</taxon>
        <taxon>Eurotiomycetes</taxon>
        <taxon>Chaetothyriomycetidae</taxon>
        <taxon>Chaetothyriales</taxon>
        <taxon>Trichomeriaceae</taxon>
        <taxon>Knufia</taxon>
    </lineage>
</organism>
<comment type="caution">
    <text evidence="9">The sequence shown here is derived from an EMBL/GenBank/DDBJ whole genome shotgun (WGS) entry which is preliminary data.</text>
</comment>
<dbReference type="EMBL" id="JAVHJV010000001">
    <property type="protein sequence ID" value="KAK5947679.1"/>
    <property type="molecule type" value="Genomic_DNA"/>
</dbReference>
<dbReference type="PANTHER" id="PTHR47447">
    <property type="entry name" value="OS03G0856100 PROTEIN"/>
    <property type="match status" value="1"/>
</dbReference>
<gene>
    <name evidence="9" type="ORF">PMZ80_001833</name>
</gene>
<dbReference type="Pfam" id="PF13812">
    <property type="entry name" value="PPR_3"/>
    <property type="match status" value="2"/>
</dbReference>
<name>A0ABR0S5P5_9EURO</name>
<dbReference type="RefSeq" id="XP_064735769.1">
    <property type="nucleotide sequence ID" value="XM_064870272.1"/>
</dbReference>
<evidence type="ECO:0000256" key="2">
    <source>
        <dbReference type="ARBA" id="ARBA00022737"/>
    </source>
</evidence>
<dbReference type="GeneID" id="89995282"/>
<feature type="repeat" description="PPR" evidence="5">
    <location>
        <begin position="974"/>
        <end position="1008"/>
    </location>
</feature>
<accession>A0ABR0S5P5</accession>
<comment type="similarity">
    <text evidence="1">Belongs to the CCM1 family.</text>
</comment>
<evidence type="ECO:0000313" key="10">
    <source>
        <dbReference type="Proteomes" id="UP001334248"/>
    </source>
</evidence>
<dbReference type="Proteomes" id="UP001334248">
    <property type="component" value="Unassembled WGS sequence"/>
</dbReference>
<proteinExistence type="inferred from homology"/>
<dbReference type="PROSITE" id="PS51375">
    <property type="entry name" value="PPR"/>
    <property type="match status" value="4"/>
</dbReference>
<dbReference type="NCBIfam" id="TIGR00756">
    <property type="entry name" value="PPR"/>
    <property type="match status" value="2"/>
</dbReference>
<reference evidence="9 10" key="1">
    <citation type="journal article" date="2023" name="Res Sq">
        <title>Genomic and morphological characterization of Knufia obscura isolated from the Mars 2020 spacecraft assembly facility.</title>
        <authorList>
            <person name="Chander A.M."/>
            <person name="Teixeira M.M."/>
            <person name="Singh N.K."/>
            <person name="Williams M.P."/>
            <person name="Parker C.W."/>
            <person name="Leo P."/>
            <person name="Stajich J.E."/>
            <person name="Torok T."/>
            <person name="Tighe S."/>
            <person name="Mason C.E."/>
            <person name="Venkateswaran K."/>
        </authorList>
    </citation>
    <scope>NUCLEOTIDE SEQUENCE [LARGE SCALE GENOMIC DNA]</scope>
    <source>
        <strain evidence="9 10">CCFEE 5817</strain>
    </source>
</reference>
<feature type="compositionally biased region" description="Polar residues" evidence="7">
    <location>
        <begin position="211"/>
        <end position="230"/>
    </location>
</feature>
<feature type="region of interest" description="Disordered" evidence="7">
    <location>
        <begin position="208"/>
        <end position="230"/>
    </location>
</feature>
<feature type="repeat" description="PPR" evidence="5">
    <location>
        <begin position="458"/>
        <end position="488"/>
    </location>
</feature>
<evidence type="ECO:0000256" key="3">
    <source>
        <dbReference type="ARBA" id="ARBA00044493"/>
    </source>
</evidence>
<feature type="compositionally biased region" description="Polar residues" evidence="7">
    <location>
        <begin position="117"/>
        <end position="126"/>
    </location>
</feature>
<evidence type="ECO:0000256" key="7">
    <source>
        <dbReference type="SAM" id="MobiDB-lite"/>
    </source>
</evidence>
<evidence type="ECO:0000256" key="4">
    <source>
        <dbReference type="ARBA" id="ARBA00044511"/>
    </source>
</evidence>
<dbReference type="PANTHER" id="PTHR47447:SF24">
    <property type="entry name" value="PENTATRICOPEPTIDE REPEAT-CONTAINING PROTEIN"/>
    <property type="match status" value="1"/>
</dbReference>
<evidence type="ECO:0000256" key="6">
    <source>
        <dbReference type="SAM" id="Coils"/>
    </source>
</evidence>
<dbReference type="InterPro" id="IPR002885">
    <property type="entry name" value="PPR_rpt"/>
</dbReference>
<dbReference type="Pfam" id="PF01535">
    <property type="entry name" value="PPR"/>
    <property type="match status" value="1"/>
</dbReference>
<feature type="coiled-coil region" evidence="6">
    <location>
        <begin position="149"/>
        <end position="176"/>
    </location>
</feature>
<feature type="repeat" description="PPR" evidence="5">
    <location>
        <begin position="1009"/>
        <end position="1039"/>
    </location>
</feature>
<comment type="subunit">
    <text evidence="4">Binds to mitochondrial small subunit 15S rRNA.</text>
</comment>
<keyword evidence="6" id="KW-0175">Coiled coil</keyword>
<evidence type="ECO:0000259" key="8">
    <source>
        <dbReference type="Pfam" id="PF24603"/>
    </source>
</evidence>
<keyword evidence="10" id="KW-1185">Reference proteome</keyword>
<keyword evidence="2" id="KW-0677">Repeat</keyword>
<dbReference type="InterPro" id="IPR011990">
    <property type="entry name" value="TPR-like_helical_dom_sf"/>
</dbReference>
<evidence type="ECO:0000313" key="9">
    <source>
        <dbReference type="EMBL" id="KAK5947679.1"/>
    </source>
</evidence>
<protein>
    <recommendedName>
        <fullName evidence="8">Tetratricopeptide repeat domain-containing protein</fullName>
    </recommendedName>
</protein>